<dbReference type="EMBL" id="BFAD01000003">
    <property type="protein sequence ID" value="GBE80862.1"/>
    <property type="molecule type" value="Genomic_DNA"/>
</dbReference>
<comment type="caution">
    <text evidence="1">The sequence shown here is derived from an EMBL/GenBank/DDBJ whole genome shotgun (WGS) entry which is preliminary data.</text>
</comment>
<dbReference type="RefSeq" id="XP_027611775.1">
    <property type="nucleotide sequence ID" value="XM_027755974.1"/>
</dbReference>
<evidence type="ECO:0000313" key="1">
    <source>
        <dbReference type="EMBL" id="GBE80862.1"/>
    </source>
</evidence>
<dbReference type="PANTHER" id="PTHR43433:SF5">
    <property type="entry name" value="AB HYDROLASE-1 DOMAIN-CONTAINING PROTEIN"/>
    <property type="match status" value="1"/>
</dbReference>
<dbReference type="InterPro" id="IPR050471">
    <property type="entry name" value="AB_hydrolase"/>
</dbReference>
<keyword evidence="2" id="KW-1185">Reference proteome</keyword>
<dbReference type="OrthoDB" id="19657at2759"/>
<dbReference type="InterPro" id="IPR029058">
    <property type="entry name" value="AB_hydrolase_fold"/>
</dbReference>
<reference evidence="1 2" key="1">
    <citation type="journal article" date="2018" name="Sci. Rep.">
        <title>Genome sequence of the cauliflower mushroom Sparassis crispa (Hanabiratake) and its association with beneficial usage.</title>
        <authorList>
            <person name="Kiyama R."/>
            <person name="Furutani Y."/>
            <person name="Kawaguchi K."/>
            <person name="Nakanishi T."/>
        </authorList>
    </citation>
    <scope>NUCLEOTIDE SEQUENCE [LARGE SCALE GENOMIC DNA]</scope>
</reference>
<name>A0A401GFB8_9APHY</name>
<organism evidence="1 2">
    <name type="scientific">Sparassis crispa</name>
    <dbReference type="NCBI Taxonomy" id="139825"/>
    <lineage>
        <taxon>Eukaryota</taxon>
        <taxon>Fungi</taxon>
        <taxon>Dikarya</taxon>
        <taxon>Basidiomycota</taxon>
        <taxon>Agaricomycotina</taxon>
        <taxon>Agaricomycetes</taxon>
        <taxon>Polyporales</taxon>
        <taxon>Sparassidaceae</taxon>
        <taxon>Sparassis</taxon>
    </lineage>
</organism>
<dbReference type="AlphaFoldDB" id="A0A401GFB8"/>
<protein>
    <recommendedName>
        <fullName evidence="3">Peptidase S33 tripeptidyl aminopeptidase-like C-terminal domain-containing protein</fullName>
    </recommendedName>
</protein>
<dbReference type="Gene3D" id="3.40.50.1820">
    <property type="entry name" value="alpha/beta hydrolase"/>
    <property type="match status" value="1"/>
</dbReference>
<dbReference type="PANTHER" id="PTHR43433">
    <property type="entry name" value="HYDROLASE, ALPHA/BETA FOLD FAMILY PROTEIN"/>
    <property type="match status" value="1"/>
</dbReference>
<accession>A0A401GFB8</accession>
<dbReference type="Proteomes" id="UP000287166">
    <property type="component" value="Unassembled WGS sequence"/>
</dbReference>
<proteinExistence type="predicted"/>
<dbReference type="GeneID" id="38777779"/>
<dbReference type="SUPFAM" id="SSF53474">
    <property type="entry name" value="alpha/beta-Hydrolases"/>
    <property type="match status" value="1"/>
</dbReference>
<dbReference type="InParanoid" id="A0A401GFB8"/>
<sequence length="99" mass="10680">MAAAVTHTVSPERLRTIATSIPKVVIMVGDEDNVVDTSESRYIAEHMPNAELVVLDGTGHGIAMQRPVEFNAVVERAIREGREKLAQEPGVADEGNDVT</sequence>
<evidence type="ECO:0008006" key="3">
    <source>
        <dbReference type="Google" id="ProtNLM"/>
    </source>
</evidence>
<gene>
    <name evidence="1" type="ORF">SCP_0305820</name>
</gene>
<evidence type="ECO:0000313" key="2">
    <source>
        <dbReference type="Proteomes" id="UP000287166"/>
    </source>
</evidence>
<dbReference type="STRING" id="139825.A0A401GFB8"/>